<evidence type="ECO:0000313" key="2">
    <source>
        <dbReference type="EMBL" id="MBB4751875.1"/>
    </source>
</evidence>
<dbReference type="GO" id="GO:0047372">
    <property type="term" value="F:monoacylglycerol lipase activity"/>
    <property type="evidence" value="ECO:0007669"/>
    <property type="project" value="TreeGrafter"/>
</dbReference>
<dbReference type="PANTHER" id="PTHR43798">
    <property type="entry name" value="MONOACYLGLYCEROL LIPASE"/>
    <property type="match status" value="1"/>
</dbReference>
<reference evidence="2 3" key="1">
    <citation type="submission" date="2020-08" db="EMBL/GenBank/DDBJ databases">
        <title>Sequencing the genomes of 1000 actinobacteria strains.</title>
        <authorList>
            <person name="Klenk H.-P."/>
        </authorList>
    </citation>
    <scope>NUCLEOTIDE SEQUENCE [LARGE SCALE GENOMIC DNA]</scope>
    <source>
        <strain evidence="2 3">DSM 43150</strain>
    </source>
</reference>
<dbReference type="Proteomes" id="UP000590511">
    <property type="component" value="Unassembled WGS sequence"/>
</dbReference>
<dbReference type="EMBL" id="JACHNC010000001">
    <property type="protein sequence ID" value="MBB4751875.1"/>
    <property type="molecule type" value="Genomic_DNA"/>
</dbReference>
<name>A0A7W7MJB1_9ACTN</name>
<evidence type="ECO:0000259" key="1">
    <source>
        <dbReference type="Pfam" id="PF00561"/>
    </source>
</evidence>
<proteinExistence type="predicted"/>
<dbReference type="AlphaFoldDB" id="A0A7W7MJB1"/>
<dbReference type="RefSeq" id="WP_188123836.1">
    <property type="nucleotide sequence ID" value="NZ_BOMP01000169.1"/>
</dbReference>
<dbReference type="GO" id="GO:0016020">
    <property type="term" value="C:membrane"/>
    <property type="evidence" value="ECO:0007669"/>
    <property type="project" value="TreeGrafter"/>
</dbReference>
<dbReference type="InterPro" id="IPR050266">
    <property type="entry name" value="AB_hydrolase_sf"/>
</dbReference>
<organism evidence="2 3">
    <name type="scientific">Actinoplanes lobatus</name>
    <dbReference type="NCBI Taxonomy" id="113568"/>
    <lineage>
        <taxon>Bacteria</taxon>
        <taxon>Bacillati</taxon>
        <taxon>Actinomycetota</taxon>
        <taxon>Actinomycetes</taxon>
        <taxon>Micromonosporales</taxon>
        <taxon>Micromonosporaceae</taxon>
        <taxon>Actinoplanes</taxon>
    </lineage>
</organism>
<dbReference type="Pfam" id="PF00561">
    <property type="entry name" value="Abhydrolase_1"/>
    <property type="match status" value="1"/>
</dbReference>
<dbReference type="Gene3D" id="3.40.50.1820">
    <property type="entry name" value="alpha/beta hydrolase"/>
    <property type="match status" value="1"/>
</dbReference>
<feature type="domain" description="AB hydrolase-1" evidence="1">
    <location>
        <begin position="52"/>
        <end position="288"/>
    </location>
</feature>
<evidence type="ECO:0000313" key="3">
    <source>
        <dbReference type="Proteomes" id="UP000590511"/>
    </source>
</evidence>
<protein>
    <submittedName>
        <fullName evidence="2">Pimeloyl-ACP methyl ester carboxylesterase</fullName>
    </submittedName>
</protein>
<dbReference type="SUPFAM" id="SSF53474">
    <property type="entry name" value="alpha/beta-Hydrolases"/>
    <property type="match status" value="1"/>
</dbReference>
<dbReference type="PANTHER" id="PTHR43798:SF5">
    <property type="entry name" value="MONOACYLGLYCEROL LIPASE ABHD6"/>
    <property type="match status" value="1"/>
</dbReference>
<accession>A0A7W7MJB1</accession>
<sequence>MRCDDHRMGWWKRYHDDMVVAERRLANPPVPVADFRSTHGMLRYARFGTGRAVLVLHGSGGGWDQGIDWAQRRLAQNHTDRYDVISPSRFGYPGSPLPDGASVSDQAAALVELLDHLGVDQVDVVGLSAGTVIALQLAADHPGRVRRLVLESPLLPLAGRAPLPPVPAVRVLARAQFLLWLTTKIPAVVKLAAGAPPAQLAKDDLDELNAINGTMFPLAPRRAGTVHDRATVAEHALADRIPVSGIAAPALIINAAHALLAPHDDVERFSARLPDARTLELDHGGHVLIGNVETLRRAVTEFLGE</sequence>
<dbReference type="GO" id="GO:0046464">
    <property type="term" value="P:acylglycerol catabolic process"/>
    <property type="evidence" value="ECO:0007669"/>
    <property type="project" value="TreeGrafter"/>
</dbReference>
<dbReference type="InterPro" id="IPR000073">
    <property type="entry name" value="AB_hydrolase_1"/>
</dbReference>
<gene>
    <name evidence="2" type="ORF">BJ964_006036</name>
</gene>
<dbReference type="InterPro" id="IPR029058">
    <property type="entry name" value="AB_hydrolase_fold"/>
</dbReference>
<comment type="caution">
    <text evidence="2">The sequence shown here is derived from an EMBL/GenBank/DDBJ whole genome shotgun (WGS) entry which is preliminary data.</text>
</comment>